<keyword evidence="6 11" id="KW-0812">Transmembrane</keyword>
<dbReference type="InterPro" id="IPR023229">
    <property type="entry name" value="T2SS_M_periplasmic_sf"/>
</dbReference>
<keyword evidence="4 10" id="KW-1003">Cell membrane</keyword>
<organism evidence="12 13">
    <name type="scientific">Congregibacter brevis</name>
    <dbReference type="NCBI Taxonomy" id="3081201"/>
    <lineage>
        <taxon>Bacteria</taxon>
        <taxon>Pseudomonadati</taxon>
        <taxon>Pseudomonadota</taxon>
        <taxon>Gammaproteobacteria</taxon>
        <taxon>Cellvibrionales</taxon>
        <taxon>Halieaceae</taxon>
        <taxon>Congregibacter</taxon>
    </lineage>
</organism>
<evidence type="ECO:0000256" key="9">
    <source>
        <dbReference type="ARBA" id="ARBA00023136"/>
    </source>
</evidence>
<keyword evidence="8 11" id="KW-1133">Transmembrane helix</keyword>
<reference evidence="12 13" key="1">
    <citation type="submission" date="2023-10" db="EMBL/GenBank/DDBJ databases">
        <title>Two novel species belonging to the OM43/NOR5 clade.</title>
        <authorList>
            <person name="Park M."/>
        </authorList>
    </citation>
    <scope>NUCLEOTIDE SEQUENCE [LARGE SCALE GENOMIC DNA]</scope>
    <source>
        <strain evidence="12 13">IMCC45268</strain>
    </source>
</reference>
<keyword evidence="9 10" id="KW-0472">Membrane</keyword>
<feature type="transmembrane region" description="Helical" evidence="11">
    <location>
        <begin position="14"/>
        <end position="36"/>
    </location>
</feature>
<dbReference type="Pfam" id="PF04612">
    <property type="entry name" value="T2SSM"/>
    <property type="match status" value="1"/>
</dbReference>
<evidence type="ECO:0000256" key="11">
    <source>
        <dbReference type="SAM" id="Phobius"/>
    </source>
</evidence>
<dbReference type="SUPFAM" id="SSF103054">
    <property type="entry name" value="General secretion pathway protein M, EpsM"/>
    <property type="match status" value="1"/>
</dbReference>
<proteinExistence type="inferred from homology"/>
<dbReference type="RefSeq" id="WP_407329782.1">
    <property type="nucleotide sequence ID" value="NZ_CP136865.1"/>
</dbReference>
<dbReference type="EMBL" id="CP136865">
    <property type="protein sequence ID" value="WOJ98418.1"/>
    <property type="molecule type" value="Genomic_DNA"/>
</dbReference>
<comment type="subcellular location">
    <subcellularLocation>
        <location evidence="1">Cell inner membrane</location>
        <topology evidence="1">Single-pass membrane protein</topology>
    </subcellularLocation>
</comment>
<evidence type="ECO:0000256" key="8">
    <source>
        <dbReference type="ARBA" id="ARBA00022989"/>
    </source>
</evidence>
<comment type="function">
    <text evidence="10">Inner membrane component of the type II secretion system required for the energy-dependent secretion of extracellular factors such as proteases and toxins from the periplasm.</text>
</comment>
<evidence type="ECO:0000256" key="4">
    <source>
        <dbReference type="ARBA" id="ARBA00022475"/>
    </source>
</evidence>
<evidence type="ECO:0000256" key="3">
    <source>
        <dbReference type="ARBA" id="ARBA00022448"/>
    </source>
</evidence>
<evidence type="ECO:0000256" key="5">
    <source>
        <dbReference type="ARBA" id="ARBA00022519"/>
    </source>
</evidence>
<evidence type="ECO:0000256" key="6">
    <source>
        <dbReference type="ARBA" id="ARBA00022692"/>
    </source>
</evidence>
<keyword evidence="3 10" id="KW-0813">Transport</keyword>
<keyword evidence="13" id="KW-1185">Reference proteome</keyword>
<accession>A0ABZ0IHC8</accession>
<sequence length="159" mass="17240">MKAWFERYTLREQVALLVMAFAVIAYLMAVFVVLPLGQAREDLSARNTATAEALLRVDAMATEIRALKNSQGSKSGSRSANLSASLNQSASRYALRVSRLQPSSQGSVQLRFESANLEALLRWVYELETVQGLRIDDLSLSQTSSAGTVSATLRVAAAA</sequence>
<comment type="similarity">
    <text evidence="2 10">Belongs to the GSP M family.</text>
</comment>
<evidence type="ECO:0000313" key="13">
    <source>
        <dbReference type="Proteomes" id="UP001626549"/>
    </source>
</evidence>
<gene>
    <name evidence="12" type="ORF">R0137_07565</name>
</gene>
<keyword evidence="7 10" id="KW-0653">Protein transport</keyword>
<evidence type="ECO:0000313" key="12">
    <source>
        <dbReference type="EMBL" id="WOJ98418.1"/>
    </source>
</evidence>
<keyword evidence="5 10" id="KW-0997">Cell inner membrane</keyword>
<dbReference type="Gene3D" id="3.30.1360.100">
    <property type="entry name" value="General secretion pathway protein M, EpsM"/>
    <property type="match status" value="1"/>
</dbReference>
<dbReference type="InterPro" id="IPR007690">
    <property type="entry name" value="T2SS_GspM"/>
</dbReference>
<name>A0ABZ0IHC8_9GAMM</name>
<evidence type="ECO:0000256" key="2">
    <source>
        <dbReference type="ARBA" id="ARBA00010637"/>
    </source>
</evidence>
<dbReference type="Proteomes" id="UP001626549">
    <property type="component" value="Chromosome"/>
</dbReference>
<evidence type="ECO:0000256" key="10">
    <source>
        <dbReference type="PIRNR" id="PIRNR006291"/>
    </source>
</evidence>
<evidence type="ECO:0000256" key="7">
    <source>
        <dbReference type="ARBA" id="ARBA00022927"/>
    </source>
</evidence>
<protein>
    <recommendedName>
        <fullName evidence="10">Type II secretion system protein M</fullName>
        <shortName evidence="10">T2SS protein M</shortName>
    </recommendedName>
    <alternativeName>
        <fullName evidence="10">General secretion pathway protein M</fullName>
    </alternativeName>
</protein>
<evidence type="ECO:0000256" key="1">
    <source>
        <dbReference type="ARBA" id="ARBA00004377"/>
    </source>
</evidence>
<dbReference type="PIRSF" id="PIRSF006291">
    <property type="entry name" value="GspM"/>
    <property type="match status" value="1"/>
</dbReference>